<gene>
    <name evidence="1" type="ORF">AYM40_27275</name>
</gene>
<reference evidence="1 2" key="1">
    <citation type="journal article" date="2016" name="Gene">
        <title>PacBio SMRT assembly of a complex multi-replicon genome reveals chlorocatechol degradative operon in a region of genome plasticity.</title>
        <authorList>
            <person name="Ricker N."/>
            <person name="Shen S.Y."/>
            <person name="Goordial J."/>
            <person name="Jin S."/>
            <person name="Fulthorpe R.R."/>
        </authorList>
    </citation>
    <scope>NUCLEOTIDE SEQUENCE [LARGE SCALE GENOMIC DNA]</scope>
    <source>
        <strain evidence="1 2">OLGA172</strain>
    </source>
</reference>
<organism evidence="1 2">
    <name type="scientific">Paraburkholderia phytofirmans OLGA172</name>
    <dbReference type="NCBI Taxonomy" id="1417228"/>
    <lineage>
        <taxon>Bacteria</taxon>
        <taxon>Pseudomonadati</taxon>
        <taxon>Pseudomonadota</taxon>
        <taxon>Betaproteobacteria</taxon>
        <taxon>Burkholderiales</taxon>
        <taxon>Burkholderiaceae</taxon>
        <taxon>Paraburkholderia</taxon>
    </lineage>
</organism>
<sequence length="81" mass="9475">MIKNREIAVEVSNRLLKMSGAINDAIVLVRDRCPDDEFKEFRLAMGWLLDHLYVLGLEPLYEEHPDIAPPELEFKPRGKRR</sequence>
<keyword evidence="2" id="KW-1185">Reference proteome</keyword>
<name>A0A160FSD3_9BURK</name>
<protein>
    <submittedName>
        <fullName evidence="1">Uncharacterized protein</fullName>
    </submittedName>
</protein>
<dbReference type="EMBL" id="CP014579">
    <property type="protein sequence ID" value="ANB75990.1"/>
    <property type="molecule type" value="Genomic_DNA"/>
</dbReference>
<accession>A0A160FSD3</accession>
<dbReference type="AlphaFoldDB" id="A0A160FSD3"/>
<evidence type="ECO:0000313" key="1">
    <source>
        <dbReference type="EMBL" id="ANB75990.1"/>
    </source>
</evidence>
<dbReference type="KEGG" id="buz:AYM40_27275"/>
<dbReference type="Proteomes" id="UP000076852">
    <property type="component" value="Chromosome 2"/>
</dbReference>
<proteinExistence type="predicted"/>
<evidence type="ECO:0000313" key="2">
    <source>
        <dbReference type="Proteomes" id="UP000076852"/>
    </source>
</evidence>